<comment type="caution">
    <text evidence="1">The sequence shown here is derived from an EMBL/GenBank/DDBJ whole genome shotgun (WGS) entry which is preliminary data.</text>
</comment>
<proteinExistence type="predicted"/>
<protein>
    <submittedName>
        <fullName evidence="1">Uncharacterized protein</fullName>
    </submittedName>
</protein>
<dbReference type="Proteomes" id="UP001163835">
    <property type="component" value="Unassembled WGS sequence"/>
</dbReference>
<accession>A0ACC1TGE8</accession>
<evidence type="ECO:0000313" key="2">
    <source>
        <dbReference type="Proteomes" id="UP001163835"/>
    </source>
</evidence>
<sequence length="223" mass="24886">MSKRRCPSPAVTPPPSKRHEEFSPLSDIQQLMASSPTHHDAEDPYSQSQDADVTEGMGVVDGDNKWSDSDFGAPSTSQIPTISQISLSASQLSMLNWVNNLSQAMEEWDEYSSRLAEDRQWIAEQLKKREAVQGTDTTLCCTNLTASPCHHHSEPRLIAQLSPSPLLSQAQPMPVKESASLTEHVDLKDVMLAWYQRHVEQLEDELKILRASLMMPLYGALET</sequence>
<evidence type="ECO:0000313" key="1">
    <source>
        <dbReference type="EMBL" id="KAJ3803743.1"/>
    </source>
</evidence>
<gene>
    <name evidence="1" type="ORF">F5876DRAFT_84550</name>
</gene>
<name>A0ACC1TGE8_9AGAR</name>
<reference evidence="1" key="1">
    <citation type="submission" date="2022-09" db="EMBL/GenBank/DDBJ databases">
        <title>A Global Phylogenomic Analysis of the Shiitake Genus Lentinula.</title>
        <authorList>
            <consortium name="DOE Joint Genome Institute"/>
            <person name="Sierra-Patev S."/>
            <person name="Min B."/>
            <person name="Naranjo-Ortiz M."/>
            <person name="Looney B."/>
            <person name="Konkel Z."/>
            <person name="Slot J.C."/>
            <person name="Sakamoto Y."/>
            <person name="Steenwyk J.L."/>
            <person name="Rokas A."/>
            <person name="Carro J."/>
            <person name="Camarero S."/>
            <person name="Ferreira P."/>
            <person name="Molpeceres G."/>
            <person name="Ruiz-Duenas F.J."/>
            <person name="Serrano A."/>
            <person name="Henrissat B."/>
            <person name="Drula E."/>
            <person name="Hughes K.W."/>
            <person name="Mata J.L."/>
            <person name="Ishikawa N.K."/>
            <person name="Vargas-Isla R."/>
            <person name="Ushijima S."/>
            <person name="Smith C.A."/>
            <person name="Ahrendt S."/>
            <person name="Andreopoulos W."/>
            <person name="He G."/>
            <person name="Labutti K."/>
            <person name="Lipzen A."/>
            <person name="Ng V."/>
            <person name="Riley R."/>
            <person name="Sandor L."/>
            <person name="Barry K."/>
            <person name="Martinez A.T."/>
            <person name="Xiao Y."/>
            <person name="Gibbons J.G."/>
            <person name="Terashima K."/>
            <person name="Grigoriev I.V."/>
            <person name="Hibbett D.S."/>
        </authorList>
    </citation>
    <scope>NUCLEOTIDE SEQUENCE</scope>
    <source>
        <strain evidence="1">TMI1499</strain>
    </source>
</reference>
<organism evidence="1 2">
    <name type="scientific">Lentinula aff. lateritia</name>
    <dbReference type="NCBI Taxonomy" id="2804960"/>
    <lineage>
        <taxon>Eukaryota</taxon>
        <taxon>Fungi</taxon>
        <taxon>Dikarya</taxon>
        <taxon>Basidiomycota</taxon>
        <taxon>Agaricomycotina</taxon>
        <taxon>Agaricomycetes</taxon>
        <taxon>Agaricomycetidae</taxon>
        <taxon>Agaricales</taxon>
        <taxon>Marasmiineae</taxon>
        <taxon>Omphalotaceae</taxon>
        <taxon>Lentinula</taxon>
    </lineage>
</organism>
<dbReference type="EMBL" id="MU796871">
    <property type="protein sequence ID" value="KAJ3803743.1"/>
    <property type="molecule type" value="Genomic_DNA"/>
</dbReference>
<keyword evidence="2" id="KW-1185">Reference proteome</keyword>